<dbReference type="InterPro" id="IPR036388">
    <property type="entry name" value="WH-like_DNA-bd_sf"/>
</dbReference>
<keyword evidence="5 9" id="KW-0067">ATP-binding</keyword>
<feature type="binding site" evidence="9">
    <location>
        <position position="65"/>
    </location>
    <ligand>
        <name>ATP</name>
        <dbReference type="ChEBI" id="CHEBI:30616"/>
    </ligand>
</feature>
<keyword evidence="6 9" id="KW-0238">DNA-binding</keyword>
<keyword evidence="3 9" id="KW-0227">DNA damage</keyword>
<keyword evidence="8 9" id="KW-0234">DNA repair</keyword>
<evidence type="ECO:0000256" key="3">
    <source>
        <dbReference type="ARBA" id="ARBA00022763"/>
    </source>
</evidence>
<accession>A0A2H0LKP0</accession>
<evidence type="ECO:0000256" key="7">
    <source>
        <dbReference type="ARBA" id="ARBA00023172"/>
    </source>
</evidence>
<feature type="binding site" evidence="9">
    <location>
        <position position="318"/>
    </location>
    <ligand>
        <name>DNA</name>
        <dbReference type="ChEBI" id="CHEBI:16991"/>
    </ligand>
</feature>
<dbReference type="InterPro" id="IPR004605">
    <property type="entry name" value="DNA_helicase_Holl-junc_RuvB"/>
</dbReference>
<dbReference type="PANTHER" id="PTHR42848">
    <property type="match status" value="1"/>
</dbReference>
<dbReference type="SUPFAM" id="SSF52540">
    <property type="entry name" value="P-loop containing nucleoside triphosphate hydrolases"/>
    <property type="match status" value="1"/>
</dbReference>
<dbReference type="GO" id="GO:0000400">
    <property type="term" value="F:four-way junction DNA binding"/>
    <property type="evidence" value="ECO:0007669"/>
    <property type="project" value="UniProtKB-UniRule"/>
</dbReference>
<dbReference type="InterPro" id="IPR027417">
    <property type="entry name" value="P-loop_NTPase"/>
</dbReference>
<feature type="binding site" evidence="9">
    <location>
        <position position="313"/>
    </location>
    <ligand>
        <name>DNA</name>
        <dbReference type="ChEBI" id="CHEBI:16991"/>
    </ligand>
</feature>
<feature type="binding site" evidence="9">
    <location>
        <position position="69"/>
    </location>
    <ligand>
        <name>Mg(2+)</name>
        <dbReference type="ChEBI" id="CHEBI:18420"/>
    </ligand>
</feature>
<dbReference type="SMART" id="SM00382">
    <property type="entry name" value="AAA"/>
    <property type="match status" value="1"/>
</dbReference>
<dbReference type="InterPro" id="IPR008824">
    <property type="entry name" value="RuvB-like_N"/>
</dbReference>
<keyword evidence="1 9" id="KW-0963">Cytoplasm</keyword>
<feature type="domain" description="AAA+ ATPase" evidence="10">
    <location>
        <begin position="54"/>
        <end position="182"/>
    </location>
</feature>
<sequence length="342" mass="38291">MSEEERLISQTLRPEDVEYDASLRPASLDEFVGQKKLKENLSIYMQAALQRKETLDHTLFFGPPGLGKTTLAHIVARTMNANIKTTSGPVLERAGDLAGLLTNLQEGDVLFIDEIHRVNHAVEEYLYPAMEDYYLDIMIDKGANARSLRIDVPKFTLIGATTRSGLLTSPLRSRFGIVERLNFYDAEEMAQIITRSARILDTRIDTGGTQEIASRARGTPRIGNRLLRRVRDFAQVKADGVITKEVAHQALSMLDVDQAGLDQMDKRIVLCLLKEFDGGPVGIGTLAVAVSEDAETIEEIYEPYLIQKGFMKRTSSGRVLTRLAYEHFGVKPNKHQQSLWEV</sequence>
<comment type="similarity">
    <text evidence="9">Belongs to the RuvB family.</text>
</comment>
<feature type="binding site" evidence="9">
    <location>
        <position position="68"/>
    </location>
    <ligand>
        <name>ATP</name>
        <dbReference type="ChEBI" id="CHEBI:30616"/>
    </ligand>
</feature>
<feature type="binding site" evidence="9">
    <location>
        <begin position="131"/>
        <end position="133"/>
    </location>
    <ligand>
        <name>ATP</name>
        <dbReference type="ChEBI" id="CHEBI:30616"/>
    </ligand>
</feature>
<evidence type="ECO:0000256" key="1">
    <source>
        <dbReference type="ARBA" id="ARBA00022490"/>
    </source>
</evidence>
<dbReference type="CDD" id="cd00009">
    <property type="entry name" value="AAA"/>
    <property type="match status" value="1"/>
</dbReference>
<feature type="region of interest" description="Small ATPAse domain (RuvB-S)" evidence="9">
    <location>
        <begin position="185"/>
        <end position="255"/>
    </location>
</feature>
<dbReference type="GO" id="GO:0006281">
    <property type="term" value="P:DNA repair"/>
    <property type="evidence" value="ECO:0007669"/>
    <property type="project" value="UniProtKB-UniRule"/>
</dbReference>
<protein>
    <recommendedName>
        <fullName evidence="9">Holliday junction branch migration complex subunit RuvB</fullName>
        <ecNumber evidence="9">3.6.4.-</ecNumber>
    </recommendedName>
</protein>
<dbReference type="Pfam" id="PF05496">
    <property type="entry name" value="RuvB_N"/>
    <property type="match status" value="1"/>
</dbReference>
<evidence type="ECO:0000259" key="10">
    <source>
        <dbReference type="SMART" id="SM00382"/>
    </source>
</evidence>
<dbReference type="InterPro" id="IPR041445">
    <property type="entry name" value="AAA_lid_4"/>
</dbReference>
<dbReference type="AlphaFoldDB" id="A0A2H0LKP0"/>
<dbReference type="GO" id="GO:0048476">
    <property type="term" value="C:Holliday junction resolvase complex"/>
    <property type="evidence" value="ECO:0007669"/>
    <property type="project" value="UniProtKB-UniRule"/>
</dbReference>
<evidence type="ECO:0000256" key="2">
    <source>
        <dbReference type="ARBA" id="ARBA00022741"/>
    </source>
</evidence>
<proteinExistence type="inferred from homology"/>
<dbReference type="Gene3D" id="1.10.10.10">
    <property type="entry name" value="Winged helix-like DNA-binding domain superfamily/Winged helix DNA-binding domain"/>
    <property type="match status" value="1"/>
</dbReference>
<dbReference type="Gene3D" id="1.10.8.60">
    <property type="match status" value="1"/>
</dbReference>
<evidence type="ECO:0000313" key="11">
    <source>
        <dbReference type="EMBL" id="PIQ84972.1"/>
    </source>
</evidence>
<dbReference type="InterPro" id="IPR036390">
    <property type="entry name" value="WH_DNA-bd_sf"/>
</dbReference>
<comment type="subunit">
    <text evidence="9">Homohexamer. Forms an RuvA(8)-RuvB(12)-Holliday junction (HJ) complex. HJ DNA is sandwiched between 2 RuvA tetramers; dsDNA enters through RuvA and exits via RuvB. An RuvB hexamer assembles on each DNA strand where it exits the tetramer. Each RuvB hexamer is contacted by two RuvA subunits (via domain III) on 2 adjacent RuvB subunits; this complex drives branch migration. In the full resolvosome a probable DNA-RuvA(4)-RuvB(12)-RuvC(2) complex forms which resolves the HJ.</text>
</comment>
<evidence type="ECO:0000256" key="4">
    <source>
        <dbReference type="ARBA" id="ARBA00022801"/>
    </source>
</evidence>
<dbReference type="NCBIfam" id="NF000868">
    <property type="entry name" value="PRK00080.1"/>
    <property type="match status" value="1"/>
</dbReference>
<feature type="binding site" evidence="9">
    <location>
        <position position="184"/>
    </location>
    <ligand>
        <name>ATP</name>
        <dbReference type="ChEBI" id="CHEBI:30616"/>
    </ligand>
</feature>
<dbReference type="InterPro" id="IPR003593">
    <property type="entry name" value="AAA+_ATPase"/>
</dbReference>
<evidence type="ECO:0000256" key="5">
    <source>
        <dbReference type="ARBA" id="ARBA00022840"/>
    </source>
</evidence>
<comment type="function">
    <text evidence="9">The RuvA-RuvB-RuvC complex processes Holliday junction (HJ) DNA during genetic recombination and DNA repair, while the RuvA-RuvB complex plays an important role in the rescue of blocked DNA replication forks via replication fork reversal (RFR). RuvA specifically binds to HJ cruciform DNA, conferring on it an open structure. The RuvB hexamer acts as an ATP-dependent pump, pulling dsDNA into and through the RuvAB complex. RuvB forms 2 homohexamers on either side of HJ DNA bound by 1 or 2 RuvA tetramers; 4 subunits per hexamer contact DNA at a time. Coordinated motions by a converter formed by DNA-disengaged RuvB subunits stimulates ATP hydrolysis and nucleotide exchange. Immobilization of the converter enables RuvB to convert the ATP-contained energy into a lever motion, pulling 2 nucleotides of DNA out of the RuvA tetramer per ATP hydrolyzed, thus driving DNA branch migration. The RuvB motors rotate together with the DNA substrate, which together with the progressing nucleotide cycle form the mechanistic basis for DNA recombination by continuous HJ branch migration. Branch migration allows RuvC to scan DNA until it finds its consensus sequence, where it cleaves and resolves cruciform DNA.</text>
</comment>
<keyword evidence="7 9" id="KW-0233">DNA recombination</keyword>
<feature type="binding site" evidence="9">
    <location>
        <position position="70"/>
    </location>
    <ligand>
        <name>ATP</name>
        <dbReference type="ChEBI" id="CHEBI:30616"/>
    </ligand>
</feature>
<organism evidence="11 12">
    <name type="scientific">Candidatus Abzuiibacterium crystallinum</name>
    <dbReference type="NCBI Taxonomy" id="1974748"/>
    <lineage>
        <taxon>Bacteria</taxon>
        <taxon>Pseudomonadati</taxon>
        <taxon>Candidatus Omnitrophota</taxon>
        <taxon>Candidatus Abzuiibacterium</taxon>
    </lineage>
</organism>
<comment type="subcellular location">
    <subcellularLocation>
        <location evidence="9">Cytoplasm</location>
    </subcellularLocation>
</comment>
<dbReference type="EMBL" id="PCVY01000076">
    <property type="protein sequence ID" value="PIQ84972.1"/>
    <property type="molecule type" value="Genomic_DNA"/>
</dbReference>
<comment type="catalytic activity">
    <reaction evidence="9">
        <text>ATP + H2O = ADP + phosphate + H(+)</text>
        <dbReference type="Rhea" id="RHEA:13065"/>
        <dbReference type="ChEBI" id="CHEBI:15377"/>
        <dbReference type="ChEBI" id="CHEBI:15378"/>
        <dbReference type="ChEBI" id="CHEBI:30616"/>
        <dbReference type="ChEBI" id="CHEBI:43474"/>
        <dbReference type="ChEBI" id="CHEBI:456216"/>
    </reaction>
</comment>
<reference evidence="11 12" key="1">
    <citation type="submission" date="2017-09" db="EMBL/GenBank/DDBJ databases">
        <title>Depth-based differentiation of microbial function through sediment-hosted aquifers and enrichment of novel symbionts in the deep terrestrial subsurface.</title>
        <authorList>
            <person name="Probst A.J."/>
            <person name="Ladd B."/>
            <person name="Jarett J.K."/>
            <person name="Geller-Mcgrath D.E."/>
            <person name="Sieber C.M."/>
            <person name="Emerson J.B."/>
            <person name="Anantharaman K."/>
            <person name="Thomas B.C."/>
            <person name="Malmstrom R."/>
            <person name="Stieglmeier M."/>
            <person name="Klingl A."/>
            <person name="Woyke T."/>
            <person name="Ryan C.M."/>
            <person name="Banfield J.F."/>
        </authorList>
    </citation>
    <scope>NUCLEOTIDE SEQUENCE [LARGE SCALE GENOMIC DNA]</scope>
    <source>
        <strain evidence="11">CG11_big_fil_rev_8_21_14_0_20_45_26</strain>
    </source>
</reference>
<feature type="binding site" evidence="9">
    <location>
        <position position="23"/>
    </location>
    <ligand>
        <name>ATP</name>
        <dbReference type="ChEBI" id="CHEBI:30616"/>
    </ligand>
</feature>
<dbReference type="Gene3D" id="3.40.50.300">
    <property type="entry name" value="P-loop containing nucleotide triphosphate hydrolases"/>
    <property type="match status" value="1"/>
</dbReference>
<feature type="binding site" evidence="9">
    <location>
        <position position="174"/>
    </location>
    <ligand>
        <name>ATP</name>
        <dbReference type="ChEBI" id="CHEBI:30616"/>
    </ligand>
</feature>
<feature type="binding site" evidence="9">
    <location>
        <position position="24"/>
    </location>
    <ligand>
        <name>ATP</name>
        <dbReference type="ChEBI" id="CHEBI:30616"/>
    </ligand>
</feature>
<feature type="region of interest" description="Head domain (RuvB-H)" evidence="9">
    <location>
        <begin position="258"/>
        <end position="342"/>
    </location>
</feature>
<gene>
    <name evidence="9" type="primary">ruvB</name>
    <name evidence="11" type="ORF">COV74_10240</name>
</gene>
<comment type="caution">
    <text evidence="9">Lacks conserved residue(s) required for the propagation of feature annotation.</text>
</comment>
<evidence type="ECO:0000313" key="12">
    <source>
        <dbReference type="Proteomes" id="UP000230859"/>
    </source>
</evidence>
<feature type="binding site" evidence="9">
    <location>
        <position position="221"/>
    </location>
    <ligand>
        <name>ATP</name>
        <dbReference type="ChEBI" id="CHEBI:30616"/>
    </ligand>
</feature>
<dbReference type="Proteomes" id="UP000230859">
    <property type="component" value="Unassembled WGS sequence"/>
</dbReference>
<evidence type="ECO:0000256" key="9">
    <source>
        <dbReference type="HAMAP-Rule" id="MF_00016"/>
    </source>
</evidence>
<comment type="caution">
    <text evidence="11">The sequence shown here is derived from an EMBL/GenBank/DDBJ whole genome shotgun (WGS) entry which is preliminary data.</text>
</comment>
<keyword evidence="2 9" id="KW-0547">Nucleotide-binding</keyword>
<dbReference type="GO" id="GO:0005524">
    <property type="term" value="F:ATP binding"/>
    <property type="evidence" value="ECO:0007669"/>
    <property type="project" value="UniProtKB-UniRule"/>
</dbReference>
<feature type="region of interest" description="Large ATPase domain (RuvB-L)" evidence="9">
    <location>
        <begin position="4"/>
        <end position="184"/>
    </location>
</feature>
<dbReference type="EC" id="3.6.4.-" evidence="9"/>
<keyword evidence="11" id="KW-0347">Helicase</keyword>
<dbReference type="GO" id="GO:0006310">
    <property type="term" value="P:DNA recombination"/>
    <property type="evidence" value="ECO:0007669"/>
    <property type="project" value="UniProtKB-UniRule"/>
</dbReference>
<feature type="binding site" evidence="9">
    <location>
        <position position="69"/>
    </location>
    <ligand>
        <name>ATP</name>
        <dbReference type="ChEBI" id="CHEBI:30616"/>
    </ligand>
</feature>
<dbReference type="HAMAP" id="MF_00016">
    <property type="entry name" value="DNA_HJ_migration_RuvB"/>
    <property type="match status" value="1"/>
</dbReference>
<dbReference type="GO" id="GO:0005737">
    <property type="term" value="C:cytoplasm"/>
    <property type="evidence" value="ECO:0007669"/>
    <property type="project" value="UniProtKB-SubCell"/>
</dbReference>
<evidence type="ECO:0000256" key="8">
    <source>
        <dbReference type="ARBA" id="ARBA00023204"/>
    </source>
</evidence>
<name>A0A2H0LKP0_9BACT</name>
<dbReference type="GO" id="GO:0009378">
    <property type="term" value="F:four-way junction helicase activity"/>
    <property type="evidence" value="ECO:0007669"/>
    <property type="project" value="InterPro"/>
</dbReference>
<dbReference type="Pfam" id="PF17864">
    <property type="entry name" value="AAA_lid_4"/>
    <property type="match status" value="1"/>
</dbReference>
<dbReference type="NCBIfam" id="TIGR00635">
    <property type="entry name" value="ruvB"/>
    <property type="match status" value="1"/>
</dbReference>
<dbReference type="Pfam" id="PF05491">
    <property type="entry name" value="WHD_RuvB"/>
    <property type="match status" value="1"/>
</dbReference>
<dbReference type="GO" id="GO:0016887">
    <property type="term" value="F:ATP hydrolysis activity"/>
    <property type="evidence" value="ECO:0007669"/>
    <property type="project" value="RHEA"/>
</dbReference>
<comment type="domain">
    <text evidence="9">Has 3 domains, the large (RuvB-L) and small ATPase (RuvB-S) domains and the C-terminal head (RuvB-H) domain. The head domain binds DNA, while the ATPase domains jointly bind ATP, ADP or are empty depending on the state of the subunit in the translocation cycle. During a single DNA translocation step the structure of each domain remains the same, but their relative positions change.</text>
</comment>
<dbReference type="InterPro" id="IPR008823">
    <property type="entry name" value="RuvB_wg_C"/>
</dbReference>
<dbReference type="SUPFAM" id="SSF46785">
    <property type="entry name" value="Winged helix' DNA-binding domain"/>
    <property type="match status" value="1"/>
</dbReference>
<dbReference type="PANTHER" id="PTHR42848:SF1">
    <property type="entry name" value="HOLLIDAY JUNCTION BRANCH MIGRATION COMPLEX SUBUNIT RUVB"/>
    <property type="match status" value="1"/>
</dbReference>
<keyword evidence="4 9" id="KW-0378">Hydrolase</keyword>
<evidence type="ECO:0000256" key="6">
    <source>
        <dbReference type="ARBA" id="ARBA00023125"/>
    </source>
</evidence>